<evidence type="ECO:0000259" key="3">
    <source>
        <dbReference type="Pfam" id="PF19343"/>
    </source>
</evidence>
<feature type="region of interest" description="Disordered" evidence="1">
    <location>
        <begin position="1"/>
        <end position="26"/>
    </location>
</feature>
<dbReference type="AlphaFoldDB" id="A0A0C9SQ45"/>
<dbReference type="InterPro" id="IPR045967">
    <property type="entry name" value="HAM1-like_N"/>
</dbReference>
<feature type="domain" description="HAM1-like N-terminal" evidence="3">
    <location>
        <begin position="15"/>
        <end position="664"/>
    </location>
</feature>
<evidence type="ECO:0000313" key="5">
    <source>
        <dbReference type="Proteomes" id="UP000053263"/>
    </source>
</evidence>
<dbReference type="Pfam" id="PF19343">
    <property type="entry name" value="HAM1_N"/>
    <property type="match status" value="1"/>
</dbReference>
<accession>A0A0C9SQ45</accession>
<dbReference type="EMBL" id="KN832579">
    <property type="protein sequence ID" value="KII83317.1"/>
    <property type="molecule type" value="Genomic_DNA"/>
</dbReference>
<dbReference type="PANTHER" id="PTHR31138">
    <property type="entry name" value="CHROMOSOME 19, WHOLE GENOME SHOTGUN SEQUENCE"/>
    <property type="match status" value="1"/>
</dbReference>
<dbReference type="OrthoDB" id="19394at2759"/>
<keyword evidence="5" id="KW-1185">Reference proteome</keyword>
<protein>
    <submittedName>
        <fullName evidence="4">Uncharacterized protein</fullName>
    </submittedName>
</protein>
<dbReference type="InterPro" id="IPR027842">
    <property type="entry name" value="HAM1-like_C"/>
</dbReference>
<feature type="region of interest" description="Disordered" evidence="1">
    <location>
        <begin position="229"/>
        <end position="260"/>
    </location>
</feature>
<dbReference type="Proteomes" id="UP000053263">
    <property type="component" value="Unassembled WGS sequence"/>
</dbReference>
<dbReference type="Gene3D" id="3.15.10.10">
    <property type="entry name" value="Bactericidal permeability-increasing protein, domain 1"/>
    <property type="match status" value="1"/>
</dbReference>
<name>A0A0C9SQ45_PLICR</name>
<dbReference type="PANTHER" id="PTHR31138:SF1">
    <property type="entry name" value="PDZ DOMAIN-CONTAINING PROTEIN"/>
    <property type="match status" value="1"/>
</dbReference>
<reference evidence="4 5" key="1">
    <citation type="submission" date="2014-06" db="EMBL/GenBank/DDBJ databases">
        <title>Evolutionary Origins and Diversification of the Mycorrhizal Mutualists.</title>
        <authorList>
            <consortium name="DOE Joint Genome Institute"/>
            <consortium name="Mycorrhizal Genomics Consortium"/>
            <person name="Kohler A."/>
            <person name="Kuo A."/>
            <person name="Nagy L.G."/>
            <person name="Floudas D."/>
            <person name="Copeland A."/>
            <person name="Barry K.W."/>
            <person name="Cichocki N."/>
            <person name="Veneault-Fourrey C."/>
            <person name="LaButti K."/>
            <person name="Lindquist E.A."/>
            <person name="Lipzen A."/>
            <person name="Lundell T."/>
            <person name="Morin E."/>
            <person name="Murat C."/>
            <person name="Riley R."/>
            <person name="Ohm R."/>
            <person name="Sun H."/>
            <person name="Tunlid A."/>
            <person name="Henrissat B."/>
            <person name="Grigoriev I.V."/>
            <person name="Hibbett D.S."/>
            <person name="Martin F."/>
        </authorList>
    </citation>
    <scope>NUCLEOTIDE SEQUENCE [LARGE SCALE GENOMIC DNA]</scope>
    <source>
        <strain evidence="4 5">FD-325 SS-3</strain>
    </source>
</reference>
<sequence>MSLPAATKDISNKPAAGSVVDPVNSKQKDADVDRKIRLYGVIEAFRQGRLPDNKQIDETLAYVLANSPVDADALSPGGRALIADARDIIETARLIVREKNADELFQNFVWHTRGVDIAGTGAKKDPADLKPVDGEKARDDGQIAVQHLRTILSLVLTNSEVRKLLSDFSLIGRDLLARGASKAAGSLAPDPARLAAVDDAAPQDQFVTADGRHTGPNETPVLQARVPGTDRTVERHPREGETRVRHENGSVQTGGEAYREGEAKARELKERGDVGGEDVSGLVDRELSDEDEETKKGFMDRARAFKTGLTDRIPQQHKDKANAHFDRGKQFLSEEYFPEERRDQFIYRGKKVIIECQKHDDYQESLKWLLSYLEEYVHHAQTLAAHGKDTHQSLTSDPALKQSTHELRTLLERFANGRSISTIIDALNALIEDARTDESLRAWFASLDTYARRVLLDAGFVLEPQCNSQGRDLRESGRQFYEGTYKAHFDNLFESVGAWFGAMGEDKLNRRFGEDWARLTRDLLFDAEGSLKFKPDLWNDIRKVILPTLIDKVGYVPIPRIEYTDDALDLVVENLTLSGRNLFPNHVSLEAHNFVKFSPYDAIADEHHHEVTLTFAQIQADMRDVAFYFNKKSGMKLKDSGLADVVLGGSGLTATVHLVSSDRDPTSVFKVKNVSVKVDSLKFSIRDSKHDFLYRVVRPLATGLVKKQIQKAFADAITTGMEYADGQLVGVRDRVKEAGKEGDGKGRMEALQQLFNHKKEETTSTVKSSEGKSSQFKVVGNKRNSILAGNVGHPSGWANRTAEKEERALEGKEWHSASFNIVNA</sequence>
<feature type="compositionally biased region" description="Basic and acidic residues" evidence="1">
    <location>
        <begin position="231"/>
        <end position="248"/>
    </location>
</feature>
<feature type="domain" description="HAM1-like C-terminal" evidence="2">
    <location>
        <begin position="676"/>
        <end position="824"/>
    </location>
</feature>
<gene>
    <name evidence="4" type="ORF">PLICRDRAFT_180576</name>
</gene>
<proteinExistence type="predicted"/>
<organism evidence="4 5">
    <name type="scientific">Plicaturopsis crispa FD-325 SS-3</name>
    <dbReference type="NCBI Taxonomy" id="944288"/>
    <lineage>
        <taxon>Eukaryota</taxon>
        <taxon>Fungi</taxon>
        <taxon>Dikarya</taxon>
        <taxon>Basidiomycota</taxon>
        <taxon>Agaricomycotina</taxon>
        <taxon>Agaricomycetes</taxon>
        <taxon>Agaricomycetidae</taxon>
        <taxon>Amylocorticiales</taxon>
        <taxon>Amylocorticiaceae</taxon>
        <taxon>Plicatura</taxon>
        <taxon>Plicaturopsis crispa</taxon>
    </lineage>
</organism>
<dbReference type="SUPFAM" id="SSF55394">
    <property type="entry name" value="Bactericidal permeability-increasing protein, BPI"/>
    <property type="match status" value="1"/>
</dbReference>
<dbReference type="Pfam" id="PF14613">
    <property type="entry name" value="HAM1_C"/>
    <property type="match status" value="1"/>
</dbReference>
<evidence type="ECO:0000256" key="1">
    <source>
        <dbReference type="SAM" id="MobiDB-lite"/>
    </source>
</evidence>
<dbReference type="HOGENOM" id="CLU_007183_0_0_1"/>
<dbReference type="GO" id="GO:0008289">
    <property type="term" value="F:lipid binding"/>
    <property type="evidence" value="ECO:0007669"/>
    <property type="project" value="InterPro"/>
</dbReference>
<dbReference type="InterPro" id="IPR017943">
    <property type="entry name" value="Bactericidal_perm-incr_a/b_dom"/>
</dbReference>
<evidence type="ECO:0000259" key="2">
    <source>
        <dbReference type="Pfam" id="PF14613"/>
    </source>
</evidence>
<evidence type="ECO:0000313" key="4">
    <source>
        <dbReference type="EMBL" id="KII83317.1"/>
    </source>
</evidence>